<evidence type="ECO:0000313" key="10">
    <source>
        <dbReference type="EMBL" id="MBR7826550.1"/>
    </source>
</evidence>
<dbReference type="Pfam" id="PF02789">
    <property type="entry name" value="Peptidase_M17_N"/>
    <property type="match status" value="1"/>
</dbReference>
<feature type="active site" evidence="8">
    <location>
        <position position="357"/>
    </location>
</feature>
<dbReference type="EC" id="3.4.11.1" evidence="8"/>
<feature type="domain" description="Cytosol aminopeptidase" evidence="9">
    <location>
        <begin position="351"/>
        <end position="358"/>
    </location>
</feature>
<name>A0A941E590_9ACTN</name>
<keyword evidence="8" id="KW-0963">Cytoplasm</keyword>
<feature type="binding site" evidence="8">
    <location>
        <position position="355"/>
    </location>
    <ligand>
        <name>Mn(2+)</name>
        <dbReference type="ChEBI" id="CHEBI:29035"/>
        <label>2</label>
    </ligand>
</feature>
<dbReference type="GO" id="GO:0005737">
    <property type="term" value="C:cytoplasm"/>
    <property type="evidence" value="ECO:0007669"/>
    <property type="project" value="UniProtKB-SubCell"/>
</dbReference>
<dbReference type="RefSeq" id="WP_212517693.1">
    <property type="nucleotide sequence ID" value="NZ_JAGSOH010000018.1"/>
</dbReference>
<accession>A0A941E590</accession>
<dbReference type="PRINTS" id="PR00481">
    <property type="entry name" value="LAMNOPPTDASE"/>
</dbReference>
<comment type="subcellular location">
    <subcellularLocation>
        <location evidence="8">Cytoplasm</location>
    </subcellularLocation>
</comment>
<proteinExistence type="inferred from homology"/>
<evidence type="ECO:0000256" key="4">
    <source>
        <dbReference type="ARBA" id="ARBA00022438"/>
    </source>
</evidence>
<dbReference type="CDD" id="cd00433">
    <property type="entry name" value="Peptidase_M17"/>
    <property type="match status" value="1"/>
</dbReference>
<dbReference type="InterPro" id="IPR011356">
    <property type="entry name" value="Leucine_aapep/pepB"/>
</dbReference>
<dbReference type="SUPFAM" id="SSF53187">
    <property type="entry name" value="Zn-dependent exopeptidases"/>
    <property type="match status" value="1"/>
</dbReference>
<comment type="cofactor">
    <cofactor evidence="8">
        <name>Mn(2+)</name>
        <dbReference type="ChEBI" id="CHEBI:29035"/>
    </cofactor>
    <text evidence="8">Binds 2 manganese ions per subunit.</text>
</comment>
<feature type="active site" evidence="8">
    <location>
        <position position="283"/>
    </location>
</feature>
<evidence type="ECO:0000256" key="2">
    <source>
        <dbReference type="ARBA" id="ARBA00000967"/>
    </source>
</evidence>
<dbReference type="Pfam" id="PF00883">
    <property type="entry name" value="Peptidase_M17"/>
    <property type="match status" value="1"/>
</dbReference>
<protein>
    <recommendedName>
        <fullName evidence="8">Probable cytosol aminopeptidase</fullName>
        <ecNumber evidence="8">3.4.11.1</ecNumber>
    </recommendedName>
    <alternativeName>
        <fullName evidence="8">Leucine aminopeptidase</fullName>
        <shortName evidence="8">LAP</shortName>
        <ecNumber evidence="8">3.4.11.10</ecNumber>
    </alternativeName>
    <alternativeName>
        <fullName evidence="8">Leucyl aminopeptidase</fullName>
    </alternativeName>
</protein>
<dbReference type="Gene3D" id="3.40.630.10">
    <property type="entry name" value="Zn peptidases"/>
    <property type="match status" value="1"/>
</dbReference>
<dbReference type="PANTHER" id="PTHR11963:SF23">
    <property type="entry name" value="CYTOSOL AMINOPEPTIDASE"/>
    <property type="match status" value="1"/>
</dbReference>
<evidence type="ECO:0000256" key="5">
    <source>
        <dbReference type="ARBA" id="ARBA00022670"/>
    </source>
</evidence>
<feature type="binding site" evidence="8">
    <location>
        <position position="271"/>
    </location>
    <ligand>
        <name>Mn(2+)</name>
        <dbReference type="ChEBI" id="CHEBI:29035"/>
        <label>2</label>
    </ligand>
</feature>
<evidence type="ECO:0000256" key="8">
    <source>
        <dbReference type="HAMAP-Rule" id="MF_00181"/>
    </source>
</evidence>
<evidence type="ECO:0000256" key="3">
    <source>
        <dbReference type="ARBA" id="ARBA00009528"/>
    </source>
</evidence>
<dbReference type="SUPFAM" id="SSF52949">
    <property type="entry name" value="Macro domain-like"/>
    <property type="match status" value="1"/>
</dbReference>
<dbReference type="PROSITE" id="PS00631">
    <property type="entry name" value="CYTOSOL_AP"/>
    <property type="match status" value="1"/>
</dbReference>
<dbReference type="NCBIfam" id="NF002073">
    <property type="entry name" value="PRK00913.1-2"/>
    <property type="match status" value="1"/>
</dbReference>
<evidence type="ECO:0000256" key="1">
    <source>
        <dbReference type="ARBA" id="ARBA00000135"/>
    </source>
</evidence>
<comment type="catalytic activity">
    <reaction evidence="1 8">
        <text>Release of an N-terminal amino acid, Xaa-|-Yaa-, in which Xaa is preferably Leu, but may be other amino acids including Pro although not Arg or Lys, and Yaa may be Pro. Amino acid amides and methyl esters are also readily hydrolyzed, but rates on arylamides are exceedingly low.</text>
        <dbReference type="EC" id="3.4.11.1"/>
    </reaction>
</comment>
<comment type="function">
    <text evidence="7 8">Presumably involved in the processing and regular turnover of intracellular proteins. Catalyzes the removal of unsubstituted N-terminal amino acids from various peptides.</text>
</comment>
<dbReference type="InterPro" id="IPR000819">
    <property type="entry name" value="Peptidase_M17_C"/>
</dbReference>
<dbReference type="GO" id="GO:0006508">
    <property type="term" value="P:proteolysis"/>
    <property type="evidence" value="ECO:0007669"/>
    <property type="project" value="UniProtKB-KW"/>
</dbReference>
<dbReference type="GO" id="GO:0030145">
    <property type="term" value="F:manganese ion binding"/>
    <property type="evidence" value="ECO:0007669"/>
    <property type="project" value="UniProtKB-UniRule"/>
</dbReference>
<evidence type="ECO:0000256" key="7">
    <source>
        <dbReference type="ARBA" id="ARBA00049972"/>
    </source>
</evidence>
<feature type="binding site" evidence="8">
    <location>
        <position position="276"/>
    </location>
    <ligand>
        <name>Mn(2+)</name>
        <dbReference type="ChEBI" id="CHEBI:29035"/>
        <label>1</label>
    </ligand>
</feature>
<feature type="binding site" evidence="8">
    <location>
        <position position="353"/>
    </location>
    <ligand>
        <name>Mn(2+)</name>
        <dbReference type="ChEBI" id="CHEBI:29035"/>
        <label>1</label>
    </ligand>
</feature>
<evidence type="ECO:0000259" key="9">
    <source>
        <dbReference type="PROSITE" id="PS00631"/>
    </source>
</evidence>
<keyword evidence="6 8" id="KW-0378">Hydrolase</keyword>
<dbReference type="InterPro" id="IPR023042">
    <property type="entry name" value="Peptidase_M17_leu_NH2_pept"/>
</dbReference>
<dbReference type="InterPro" id="IPR008283">
    <property type="entry name" value="Peptidase_M17_N"/>
</dbReference>
<dbReference type="EC" id="3.4.11.10" evidence="8"/>
<dbReference type="Proteomes" id="UP000676325">
    <property type="component" value="Unassembled WGS sequence"/>
</dbReference>
<comment type="caution">
    <text evidence="10">The sequence shown here is derived from an EMBL/GenBank/DDBJ whole genome shotgun (WGS) entry which is preliminary data.</text>
</comment>
<reference evidence="10" key="1">
    <citation type="submission" date="2021-04" db="EMBL/GenBank/DDBJ databases">
        <title>Genome based classification of Actinospica acidithermotolerans sp. nov., an actinobacterium isolated from an Indonesian hot spring.</title>
        <authorList>
            <person name="Kusuma A.B."/>
            <person name="Putra K.E."/>
            <person name="Nafisah S."/>
            <person name="Loh J."/>
            <person name="Nouioui I."/>
            <person name="Goodfellow M."/>
        </authorList>
    </citation>
    <scope>NUCLEOTIDE SEQUENCE</scope>
    <source>
        <strain evidence="10">MGRD01-02</strain>
    </source>
</reference>
<organism evidence="10 11">
    <name type="scientific">Actinospica acidithermotolerans</name>
    <dbReference type="NCBI Taxonomy" id="2828514"/>
    <lineage>
        <taxon>Bacteria</taxon>
        <taxon>Bacillati</taxon>
        <taxon>Actinomycetota</taxon>
        <taxon>Actinomycetes</taxon>
        <taxon>Catenulisporales</taxon>
        <taxon>Actinospicaceae</taxon>
        <taxon>Actinospica</taxon>
    </lineage>
</organism>
<gene>
    <name evidence="8" type="primary">pepA</name>
    <name evidence="10" type="ORF">KDK95_09565</name>
</gene>
<sequence length="513" mass="51834">MTTISIQSGPVAEAAADALIVGVYKDGTGITLSPGAAAVDEALGGTLAATLSTLGATGAAEETTRVASGGRLAAPLIVAVGLGEAGDGEVVGARGLEDLRKAVGAAVRSLAGHGKAAIALADSGVEVLAATAEGALFGAYAYDGLKTGDPADRKAPVGEIALITAGEPTEDAREAAARAQVLGEAVTATRDLINTPPSHLFPQAFAEAAEAAVREAGVGALSIEVLDDVQLREGGYGGLTGVGQGSTRGPRLVKVTYTHPEASRKLAFVGKGITFDTGGISLKPSGSMETMKSDMSGAAAVLHATLAVARIGLPVNVTAWAALAENMPGGNAIRPSDVLTMFGGKTVEVLNTDAEGRLVLADAIVAASAEQPDAIVDVATLTGAQVLALGHRTAAVMANDEEFRVQLESAAERAGEDFWPMPLPAHLRKTMDTQVADIANMGDRMGGMLVAGLFLQEFVGDHAEGGQIPWAHLDIAGPSYNESGPYGYVPKGGVGFAVRTLVQLADDAANGLY</sequence>
<keyword evidence="4 8" id="KW-0031">Aminopeptidase</keyword>
<dbReference type="Gene3D" id="3.40.220.10">
    <property type="entry name" value="Leucine Aminopeptidase, subunit E, domain 1"/>
    <property type="match status" value="1"/>
</dbReference>
<comment type="catalytic activity">
    <reaction evidence="2 8">
        <text>Release of an N-terminal amino acid, preferentially leucine, but not glutamic or aspartic acids.</text>
        <dbReference type="EC" id="3.4.11.10"/>
    </reaction>
</comment>
<keyword evidence="8" id="KW-0479">Metal-binding</keyword>
<dbReference type="HAMAP" id="MF_00181">
    <property type="entry name" value="Cytosol_peptidase_M17"/>
    <property type="match status" value="1"/>
</dbReference>
<keyword evidence="5 8" id="KW-0645">Protease</keyword>
<evidence type="ECO:0000256" key="6">
    <source>
        <dbReference type="ARBA" id="ARBA00022801"/>
    </source>
</evidence>
<evidence type="ECO:0000313" key="11">
    <source>
        <dbReference type="Proteomes" id="UP000676325"/>
    </source>
</evidence>
<dbReference type="EMBL" id="JAGSOH010000018">
    <property type="protein sequence ID" value="MBR7826550.1"/>
    <property type="molecule type" value="Genomic_DNA"/>
</dbReference>
<comment type="similarity">
    <text evidence="3 8">Belongs to the peptidase M17 family.</text>
</comment>
<feature type="binding site" evidence="8">
    <location>
        <position position="294"/>
    </location>
    <ligand>
        <name>Mn(2+)</name>
        <dbReference type="ChEBI" id="CHEBI:29035"/>
        <label>2</label>
    </ligand>
</feature>
<keyword evidence="11" id="KW-1185">Reference proteome</keyword>
<dbReference type="PANTHER" id="PTHR11963">
    <property type="entry name" value="LEUCINE AMINOPEPTIDASE-RELATED"/>
    <property type="match status" value="1"/>
</dbReference>
<feature type="binding site" evidence="8">
    <location>
        <position position="276"/>
    </location>
    <ligand>
        <name>Mn(2+)</name>
        <dbReference type="ChEBI" id="CHEBI:29035"/>
        <label>2</label>
    </ligand>
</feature>
<feature type="binding site" evidence="8">
    <location>
        <position position="355"/>
    </location>
    <ligand>
        <name>Mn(2+)</name>
        <dbReference type="ChEBI" id="CHEBI:29035"/>
        <label>1</label>
    </ligand>
</feature>
<keyword evidence="8" id="KW-0464">Manganese</keyword>
<dbReference type="InterPro" id="IPR043472">
    <property type="entry name" value="Macro_dom-like"/>
</dbReference>
<dbReference type="GO" id="GO:0070006">
    <property type="term" value="F:metalloaminopeptidase activity"/>
    <property type="evidence" value="ECO:0007669"/>
    <property type="project" value="InterPro"/>
</dbReference>
<dbReference type="AlphaFoldDB" id="A0A941E590"/>